<dbReference type="PANTHER" id="PTHR12736">
    <property type="entry name" value="LANC-LIKE PROTEIN"/>
    <property type="match status" value="1"/>
</dbReference>
<dbReference type="Proteomes" id="UP000887569">
    <property type="component" value="Unplaced"/>
</dbReference>
<dbReference type="SUPFAM" id="SSF158745">
    <property type="entry name" value="LanC-like"/>
    <property type="match status" value="1"/>
</dbReference>
<evidence type="ECO:0000256" key="2">
    <source>
        <dbReference type="PIRSR" id="PIRSR607822-1"/>
    </source>
</evidence>
<evidence type="ECO:0000256" key="1">
    <source>
        <dbReference type="ARBA" id="ARBA00007179"/>
    </source>
</evidence>
<accession>A0A914ZHW2</accession>
<comment type="similarity">
    <text evidence="1">Belongs to the LanC-like protein family.</text>
</comment>
<dbReference type="PRINTS" id="PR01950">
    <property type="entry name" value="LANCSUPER"/>
</dbReference>
<dbReference type="GO" id="GO:0046872">
    <property type="term" value="F:metal ion binding"/>
    <property type="evidence" value="ECO:0007669"/>
    <property type="project" value="UniProtKB-KW"/>
</dbReference>
<dbReference type="GO" id="GO:0005975">
    <property type="term" value="P:carbohydrate metabolic process"/>
    <property type="evidence" value="ECO:0007669"/>
    <property type="project" value="InterPro"/>
</dbReference>
<keyword evidence="2" id="KW-0862">Zinc</keyword>
<dbReference type="Pfam" id="PF05147">
    <property type="entry name" value="LANC_like"/>
    <property type="match status" value="1"/>
</dbReference>
<feature type="binding site" evidence="2">
    <location>
        <position position="426"/>
    </location>
    <ligand>
        <name>Zn(2+)</name>
        <dbReference type="ChEBI" id="CHEBI:29105"/>
    </ligand>
</feature>
<dbReference type="CDD" id="cd04794">
    <property type="entry name" value="euk_LANCL"/>
    <property type="match status" value="1"/>
</dbReference>
<protein>
    <submittedName>
        <fullName evidence="4">Uncharacterized protein</fullName>
    </submittedName>
</protein>
<dbReference type="InterPro" id="IPR007822">
    <property type="entry name" value="LANC-like"/>
</dbReference>
<reference evidence="4" key="1">
    <citation type="submission" date="2022-11" db="UniProtKB">
        <authorList>
            <consortium name="WormBaseParasite"/>
        </authorList>
    </citation>
    <scope>IDENTIFICATION</scope>
</reference>
<dbReference type="AlphaFoldDB" id="A0A914ZHW2"/>
<dbReference type="GO" id="GO:0005886">
    <property type="term" value="C:plasma membrane"/>
    <property type="evidence" value="ECO:0007669"/>
    <property type="project" value="TreeGrafter"/>
</dbReference>
<dbReference type="PANTHER" id="PTHR12736:SF7">
    <property type="entry name" value="LANC-LIKE PROTEIN 3"/>
    <property type="match status" value="1"/>
</dbReference>
<keyword evidence="2" id="KW-0479">Metal-binding</keyword>
<feature type="binding site" evidence="2">
    <location>
        <position position="427"/>
    </location>
    <ligand>
        <name>Zn(2+)</name>
        <dbReference type="ChEBI" id="CHEBI:29105"/>
    </ligand>
</feature>
<dbReference type="Gene3D" id="1.50.10.10">
    <property type="match status" value="1"/>
</dbReference>
<evidence type="ECO:0000313" key="3">
    <source>
        <dbReference type="Proteomes" id="UP000887569"/>
    </source>
</evidence>
<organism evidence="3 4">
    <name type="scientific">Parascaris univalens</name>
    <name type="common">Nematode worm</name>
    <dbReference type="NCBI Taxonomy" id="6257"/>
    <lineage>
        <taxon>Eukaryota</taxon>
        <taxon>Metazoa</taxon>
        <taxon>Ecdysozoa</taxon>
        <taxon>Nematoda</taxon>
        <taxon>Chromadorea</taxon>
        <taxon>Rhabditida</taxon>
        <taxon>Spirurina</taxon>
        <taxon>Ascaridomorpha</taxon>
        <taxon>Ascaridoidea</taxon>
        <taxon>Ascarididae</taxon>
        <taxon>Parascaris</taxon>
    </lineage>
</organism>
<dbReference type="SMART" id="SM01260">
    <property type="entry name" value="LANC_like"/>
    <property type="match status" value="1"/>
</dbReference>
<proteinExistence type="inferred from homology"/>
<sequence length="508" mass="56810">MMNAIWNGHDVVRCCCAVTSSEPEHEPRTGHIASLRGSPVQYASSVIYWNQIRRSSPSYQFLSLEYATTKVPLKSCFSAGRFLRSRSSSSKQSISMSSHSRRPPRYFTNPYFENASRGAAQVNESWLRREASRLIDSITGRHPESDDFHGGAYTGVAGDGYGVFRASRLFPEKSDQFVSFGLRMVEAQLRKSTIRSPARESQFLLGPLSVLVIRAICMREGKGLHDGEVVHRIRTLVDTVLKTGYQPDGDDEMLVGRAGFLAAVLNLRLVLKEEILPDIQLKAIINKVLESGRTYARRHRSPSPLMYRYYGTEYLGAAHGLMGILQMLLSFPNLLDAEAMRDIEASLDWLLSIQTVSGNFPAATDEIGYDRGEDELVHWCHGATGAVPLMIVAYLNFRNEKFLESARRALDLIWRKGVLHKGAGICHGVAGSGYAFLLYYRLTHEQEYLDRARCFAAIFCDESFKTRARTPDSPFSLFEGIAGSLCFLCDLAFPEQAQFPLVPIVFGS</sequence>
<dbReference type="PRINTS" id="PR01951">
    <property type="entry name" value="LANCEUKARYTE"/>
</dbReference>
<dbReference type="InterPro" id="IPR012341">
    <property type="entry name" value="6hp_glycosidase-like_sf"/>
</dbReference>
<dbReference type="InterPro" id="IPR020464">
    <property type="entry name" value="LanC-like_prot_euk"/>
</dbReference>
<keyword evidence="3" id="KW-1185">Reference proteome</keyword>
<name>A0A914ZHW2_PARUN</name>
<evidence type="ECO:0000313" key="4">
    <source>
        <dbReference type="WBParaSite" id="PgB03_g148_t02"/>
    </source>
</evidence>
<feature type="binding site" evidence="2">
    <location>
        <position position="380"/>
    </location>
    <ligand>
        <name>Zn(2+)</name>
        <dbReference type="ChEBI" id="CHEBI:29105"/>
    </ligand>
</feature>
<dbReference type="WBParaSite" id="PgB03_g148_t02">
    <property type="protein sequence ID" value="PgB03_g148_t02"/>
    <property type="gene ID" value="PgB03_g148"/>
</dbReference>
<dbReference type="GO" id="GO:0031179">
    <property type="term" value="P:peptide modification"/>
    <property type="evidence" value="ECO:0007669"/>
    <property type="project" value="InterPro"/>
</dbReference>